<protein>
    <recommendedName>
        <fullName evidence="2">Argonaute linker 1 domain-containing protein</fullName>
    </recommendedName>
</protein>
<feature type="compositionally biased region" description="Gly residues" evidence="1">
    <location>
        <begin position="324"/>
        <end position="333"/>
    </location>
</feature>
<dbReference type="InterPro" id="IPR036085">
    <property type="entry name" value="PAZ_dom_sf"/>
</dbReference>
<feature type="region of interest" description="Disordered" evidence="1">
    <location>
        <begin position="1"/>
        <end position="54"/>
    </location>
</feature>
<dbReference type="AlphaFoldDB" id="A0ABD6E937"/>
<evidence type="ECO:0000259" key="2">
    <source>
        <dbReference type="SMART" id="SM01163"/>
    </source>
</evidence>
<sequence length="448" mass="50003">MSKSVEEQCDEDAGDSGIHSPDHLSGSASQRKSSPSSGSRCVSGRTGSPRDLSPPLLQELACMNLREMASRPDIGKAGRPIVVKSNFFEISINNTNLVVNQYHVEVHHPGSRKLDRDENITIFWKVVGDHKQYFPNKFAIAYDGAHQLYTTQRIDFTEGRPSMRFESDVALAKDSHEKTHCAISLQCVGPVLIEMHRTRTNNLDERVLTPIQIIDIVFRQALACPYVDESSNFYTWKSSSYRLPGEGVMGLDLSGGKQMWTGFFSSAHVATDWKPLLNVDVAHTVFYKANISMVEFMCAVLNEKTGQYSRSGSARGDERRGGYSARGGRGGARGGAARNGYYGQGYTRRDMFIPERTSIVEDHIGALSPEKLYKNFGLSNHEMKIFGDAVKGVKIRITHREGVVRVYRVNSLQLPADQLWYVILQCLLLGTVRNLQISPSRLLSLHQI</sequence>
<dbReference type="Pfam" id="PF16486">
    <property type="entry name" value="ArgoN"/>
    <property type="match status" value="1"/>
</dbReference>
<evidence type="ECO:0000313" key="4">
    <source>
        <dbReference type="Proteomes" id="UP001608902"/>
    </source>
</evidence>
<proteinExistence type="predicted"/>
<keyword evidence="4" id="KW-1185">Reference proteome</keyword>
<dbReference type="Proteomes" id="UP001608902">
    <property type="component" value="Unassembled WGS sequence"/>
</dbReference>
<dbReference type="SMART" id="SM01163">
    <property type="entry name" value="DUF1785"/>
    <property type="match status" value="1"/>
</dbReference>
<dbReference type="PANTHER" id="PTHR22891">
    <property type="entry name" value="EUKARYOTIC TRANSLATION INITIATION FACTOR 2C"/>
    <property type="match status" value="1"/>
</dbReference>
<evidence type="ECO:0000256" key="1">
    <source>
        <dbReference type="SAM" id="MobiDB-lite"/>
    </source>
</evidence>
<gene>
    <name evidence="3" type="ORF">AB6A40_002415</name>
</gene>
<feature type="compositionally biased region" description="Low complexity" evidence="1">
    <location>
        <begin position="25"/>
        <end position="45"/>
    </location>
</feature>
<dbReference type="InterPro" id="IPR032474">
    <property type="entry name" value="Argonaute_N"/>
</dbReference>
<dbReference type="Pfam" id="PF08699">
    <property type="entry name" value="ArgoL1"/>
    <property type="match status" value="1"/>
</dbReference>
<dbReference type="EMBL" id="JBGFUD010001073">
    <property type="protein sequence ID" value="MFH4975706.1"/>
    <property type="molecule type" value="Genomic_DNA"/>
</dbReference>
<evidence type="ECO:0000313" key="3">
    <source>
        <dbReference type="EMBL" id="MFH4975706.1"/>
    </source>
</evidence>
<comment type="caution">
    <text evidence="3">The sequence shown here is derived from an EMBL/GenBank/DDBJ whole genome shotgun (WGS) entry which is preliminary data.</text>
</comment>
<organism evidence="3 4">
    <name type="scientific">Gnathostoma spinigerum</name>
    <dbReference type="NCBI Taxonomy" id="75299"/>
    <lineage>
        <taxon>Eukaryota</taxon>
        <taxon>Metazoa</taxon>
        <taxon>Ecdysozoa</taxon>
        <taxon>Nematoda</taxon>
        <taxon>Chromadorea</taxon>
        <taxon>Rhabditida</taxon>
        <taxon>Spirurina</taxon>
        <taxon>Gnathostomatomorpha</taxon>
        <taxon>Gnathostomatoidea</taxon>
        <taxon>Gnathostomatidae</taxon>
        <taxon>Gnathostoma</taxon>
    </lineage>
</organism>
<feature type="region of interest" description="Disordered" evidence="1">
    <location>
        <begin position="308"/>
        <end position="333"/>
    </location>
</feature>
<reference evidence="3 4" key="1">
    <citation type="submission" date="2024-08" db="EMBL/GenBank/DDBJ databases">
        <title>Gnathostoma spinigerum genome.</title>
        <authorList>
            <person name="Gonzalez-Bertolin B."/>
            <person name="Monzon S."/>
            <person name="Zaballos A."/>
            <person name="Jimenez P."/>
            <person name="Dekumyoy P."/>
            <person name="Varona S."/>
            <person name="Cuesta I."/>
            <person name="Sumanam S."/>
            <person name="Adisakwattana P."/>
            <person name="Gasser R.B."/>
            <person name="Hernandez-Gonzalez A."/>
            <person name="Young N.D."/>
            <person name="Perteguer M.J."/>
        </authorList>
    </citation>
    <scope>NUCLEOTIDE SEQUENCE [LARGE SCALE GENOMIC DNA]</scope>
    <source>
        <strain evidence="3">AL3</strain>
        <tissue evidence="3">Liver</tissue>
    </source>
</reference>
<dbReference type="InterPro" id="IPR014811">
    <property type="entry name" value="ArgoL1"/>
</dbReference>
<dbReference type="SUPFAM" id="SSF101690">
    <property type="entry name" value="PAZ domain"/>
    <property type="match status" value="1"/>
</dbReference>
<name>A0ABD6E937_9BILA</name>
<feature type="domain" description="Argonaute linker 1" evidence="2">
    <location>
        <begin position="227"/>
        <end position="289"/>
    </location>
</feature>
<accession>A0ABD6E937</accession>